<proteinExistence type="predicted"/>
<evidence type="ECO:0000313" key="2">
    <source>
        <dbReference type="Proteomes" id="UP000653343"/>
    </source>
</evidence>
<dbReference type="EMBL" id="BMYU01000012">
    <property type="protein sequence ID" value="GGX53027.1"/>
    <property type="molecule type" value="Genomic_DNA"/>
</dbReference>
<dbReference type="Pfam" id="PF09956">
    <property type="entry name" value="Phage_cement_2"/>
    <property type="match status" value="1"/>
</dbReference>
<keyword evidence="2" id="KW-1185">Reference proteome</keyword>
<dbReference type="Gene3D" id="6.10.140.1630">
    <property type="match status" value="1"/>
</dbReference>
<dbReference type="RefSeq" id="WP_189358773.1">
    <property type="nucleotide sequence ID" value="NZ_BMYU01000012.1"/>
</dbReference>
<evidence type="ECO:0000313" key="1">
    <source>
        <dbReference type="EMBL" id="GGX53027.1"/>
    </source>
</evidence>
<name>A0ABQ2Y436_9BURK</name>
<evidence type="ECO:0008006" key="3">
    <source>
        <dbReference type="Google" id="ProtNLM"/>
    </source>
</evidence>
<sequence>MQNKIVVGGVLQIVAPADVSGGDLVIVNALIGVAVHSAKAGEQLSLDREGVFRLPKAAGAAALGQRLYFDAAAKKLTTDSAAGIFVGVAAADAAAGDVTINAALSDSPAEFLRGGLAAIADIAAANAADLATAQTLANATKATVNALLASLRAAGIIKT</sequence>
<gene>
    <name evidence="1" type="ORF">GCM10010946_34520</name>
</gene>
<protein>
    <recommendedName>
        <fullName evidence="3">Bacteriophage lambda head decoration protein D</fullName>
    </recommendedName>
</protein>
<accession>A0ABQ2Y436</accession>
<reference evidence="2" key="1">
    <citation type="journal article" date="2019" name="Int. J. Syst. Evol. Microbiol.">
        <title>The Global Catalogue of Microorganisms (GCM) 10K type strain sequencing project: providing services to taxonomists for standard genome sequencing and annotation.</title>
        <authorList>
            <consortium name="The Broad Institute Genomics Platform"/>
            <consortium name="The Broad Institute Genome Sequencing Center for Infectious Disease"/>
            <person name="Wu L."/>
            <person name="Ma J."/>
        </authorList>
    </citation>
    <scope>NUCLEOTIDE SEQUENCE [LARGE SCALE GENOMIC DNA]</scope>
    <source>
        <strain evidence="2">KCTC 23917</strain>
    </source>
</reference>
<organism evidence="1 2">
    <name type="scientific">Undibacterium squillarum</name>
    <dbReference type="NCBI Taxonomy" id="1131567"/>
    <lineage>
        <taxon>Bacteria</taxon>
        <taxon>Pseudomonadati</taxon>
        <taxon>Pseudomonadota</taxon>
        <taxon>Betaproteobacteria</taxon>
        <taxon>Burkholderiales</taxon>
        <taxon>Oxalobacteraceae</taxon>
        <taxon>Undibacterium</taxon>
    </lineage>
</organism>
<dbReference type="InterPro" id="IPR011231">
    <property type="entry name" value="Phage_VT1-Sakai_H0018"/>
</dbReference>
<dbReference type="Proteomes" id="UP000653343">
    <property type="component" value="Unassembled WGS sequence"/>
</dbReference>
<comment type="caution">
    <text evidence="1">The sequence shown here is derived from an EMBL/GenBank/DDBJ whole genome shotgun (WGS) entry which is preliminary data.</text>
</comment>